<dbReference type="SUPFAM" id="SSF52047">
    <property type="entry name" value="RNI-like"/>
    <property type="match status" value="1"/>
</dbReference>
<evidence type="ECO:0000313" key="1">
    <source>
        <dbReference type="EMBL" id="KAG0012057.1"/>
    </source>
</evidence>
<proteinExistence type="predicted"/>
<reference evidence="1" key="1">
    <citation type="journal article" date="2020" name="Fungal Divers.">
        <title>Resolving the Mortierellaceae phylogeny through synthesis of multi-gene phylogenetics and phylogenomics.</title>
        <authorList>
            <person name="Vandepol N."/>
            <person name="Liber J."/>
            <person name="Desiro A."/>
            <person name="Na H."/>
            <person name="Kennedy M."/>
            <person name="Barry K."/>
            <person name="Grigoriev I.V."/>
            <person name="Miller A.N."/>
            <person name="O'Donnell K."/>
            <person name="Stajich J.E."/>
            <person name="Bonito G."/>
        </authorList>
    </citation>
    <scope>NUCLEOTIDE SEQUENCE</scope>
    <source>
        <strain evidence="1">NRRL 2769</strain>
    </source>
</reference>
<organism evidence="1 2">
    <name type="scientific">Entomortierella chlamydospora</name>
    <dbReference type="NCBI Taxonomy" id="101097"/>
    <lineage>
        <taxon>Eukaryota</taxon>
        <taxon>Fungi</taxon>
        <taxon>Fungi incertae sedis</taxon>
        <taxon>Mucoromycota</taxon>
        <taxon>Mortierellomycotina</taxon>
        <taxon>Mortierellomycetes</taxon>
        <taxon>Mortierellales</taxon>
        <taxon>Mortierellaceae</taxon>
        <taxon>Entomortierella</taxon>
    </lineage>
</organism>
<dbReference type="InterPro" id="IPR032675">
    <property type="entry name" value="LRR_dom_sf"/>
</dbReference>
<dbReference type="PANTHER" id="PTHR32212">
    <property type="entry name" value="CYCLIN-LIKE F-BOX"/>
    <property type="match status" value="1"/>
</dbReference>
<dbReference type="Gene3D" id="3.80.10.10">
    <property type="entry name" value="Ribonuclease Inhibitor"/>
    <property type="match status" value="1"/>
</dbReference>
<evidence type="ECO:0008006" key="3">
    <source>
        <dbReference type="Google" id="ProtNLM"/>
    </source>
</evidence>
<sequence>MSARCLPIECLGLIFAILLKDSGTHTLSTLLRVSKDIQAIALPLLYNDPFKFFNPPPRYQPRRQQQQARLSSANAVALIKLLLRCVSSGLSQDIRVGYGTIQPRPQSCDTGDSTEVLQLFPSEADEQCPPSIDYLDLVRRVHIGRRDLGIPSDFEKIRAYYLGLDGEARSKLEKENPSFLFVQVFNHLDAYNSCRRLENLTKEVIWALFCDRLEQFQSITIFIDDIQRYLQVVHSFNSLISVHIEYGGTTRIYLSEKGKEALLEKVVLFVQQHTSLFGALQDVNFPDCPIQFQRPLWSAMPKLVRPKTIDITNWSRFLANSESVDCTHIESICMPLRTHLVLSSSVLTRSSPYLKNCRSLQRYEMPFIGSELDSFQFAVIEKNNAGFSLEHPNNVFVQNRRNNTEPRLMVKHIKIRSIIKTLDSRLDQVSYAFSESLQTLEATVQSPNLTRSIVSPTSPQLPGLIGKHWSLPCLQRLDIQEQSQGLLLDTRLLSNCPLLEELSLIDIAVYPKNFEFHAIPLQEPFYLPKLKKLKLEGLSALGFHPDTLRWLPKLEILSLKTNFTTEPRGFSIIRSPVHTPLWMTNPDDPSTPQFLERLRDTTTWSWDWHLPLLATLELYGEFAMSFPLQALQRMPLVHTLHLHTGTHFNASCSLRRQMNLSEFTVGDPPYHTCKNTEPNLPSQVFSLPRLQNFYVGGSWELDCEALKSVFSLVMPNLRCISEAMVSSITIPEWIQTTFVLEHLLVARSAMMHPTISEVVKEFNFQRDYTARSHFRPFEQPSWPGVEEQREMQRQETVKYNFGNDKFIRTKE</sequence>
<dbReference type="OrthoDB" id="2423977at2759"/>
<protein>
    <recommendedName>
        <fullName evidence="3">F-box domain-containing protein</fullName>
    </recommendedName>
</protein>
<dbReference type="Proteomes" id="UP000703661">
    <property type="component" value="Unassembled WGS sequence"/>
</dbReference>
<gene>
    <name evidence="1" type="ORF">BGZ80_000236</name>
</gene>
<name>A0A9P6MTN1_9FUNG</name>
<keyword evidence="2" id="KW-1185">Reference proteome</keyword>
<dbReference type="PANTHER" id="PTHR32212:SF234">
    <property type="entry name" value="F-BOX_LRR-REPEAT PROTEIN 13-LIKE"/>
    <property type="match status" value="1"/>
</dbReference>
<comment type="caution">
    <text evidence="1">The sequence shown here is derived from an EMBL/GenBank/DDBJ whole genome shotgun (WGS) entry which is preliminary data.</text>
</comment>
<dbReference type="EMBL" id="JAAAID010001042">
    <property type="protein sequence ID" value="KAG0012057.1"/>
    <property type="molecule type" value="Genomic_DNA"/>
</dbReference>
<accession>A0A9P6MTN1</accession>
<dbReference type="AlphaFoldDB" id="A0A9P6MTN1"/>
<evidence type="ECO:0000313" key="2">
    <source>
        <dbReference type="Proteomes" id="UP000703661"/>
    </source>
</evidence>